<gene>
    <name evidence="1" type="ORF">pEpSNUABM08_45</name>
</gene>
<accession>A0A5J6DA91</accession>
<organism evidence="1 2">
    <name type="scientific">Erwinia phage pEp_SNUABM_08</name>
    <dbReference type="NCBI Taxonomy" id="2593268"/>
    <lineage>
        <taxon>Viruses</taxon>
        <taxon>Duplodnaviria</taxon>
        <taxon>Heunggongvirae</taxon>
        <taxon>Uroviricota</taxon>
        <taxon>Caudoviricetes</taxon>
        <taxon>Casjensviridae</taxon>
        <taxon>Gwanakrovirus</taxon>
        <taxon>Gwanakrovirus SNUABM08</taxon>
    </lineage>
</organism>
<keyword evidence="2" id="KW-1185">Reference proteome</keyword>
<dbReference type="Proteomes" id="UP000325507">
    <property type="component" value="Segment"/>
</dbReference>
<reference evidence="1 2" key="1">
    <citation type="submission" date="2019-07" db="EMBL/GenBank/DDBJ databases">
        <title>Complete genome sequence of bacteriophage infecting Erwinia pyrifoliae.</title>
        <authorList>
            <person name="Kim S.G."/>
            <person name="Park S.C."/>
        </authorList>
    </citation>
    <scope>NUCLEOTIDE SEQUENCE [LARGE SCALE GENOMIC DNA]</scope>
</reference>
<evidence type="ECO:0000313" key="2">
    <source>
        <dbReference type="Proteomes" id="UP000325507"/>
    </source>
</evidence>
<protein>
    <submittedName>
        <fullName evidence="1">Uncharacterized protein</fullName>
    </submittedName>
</protein>
<sequence length="84" mass="9155">MSRREEFAERVQRMADRNGLQTKTIESSGAVQIYAAGNDSVKVTAAMAARPCRVTIQFADGTVQTEQWALLEAVCRNLKLGAPA</sequence>
<evidence type="ECO:0000313" key="1">
    <source>
        <dbReference type="EMBL" id="QEQ94792.1"/>
    </source>
</evidence>
<name>A0A5J6DA91_9CAUD</name>
<proteinExistence type="predicted"/>
<dbReference type="EMBL" id="MN184886">
    <property type="protein sequence ID" value="QEQ94792.1"/>
    <property type="molecule type" value="Genomic_DNA"/>
</dbReference>